<keyword evidence="4" id="KW-1185">Reference proteome</keyword>
<dbReference type="HOGENOM" id="CLU_162023_2_0_4"/>
<dbReference type="EMBL" id="ACDP02000006">
    <property type="protein sequence ID" value="EEO28202.1"/>
    <property type="molecule type" value="Genomic_DNA"/>
</dbReference>
<sequence>MNKKDNGKKKAAQQAAKQKRQFNHTDNSAFSQRFKILYWFKNNPSLTTEQARRELGIMHPAGRIKELRKRGYNILTHWDNYPTADGQLHRMAKYVLMNRKGGEDE</sequence>
<proteinExistence type="predicted"/>
<organism evidence="3 4">
    <name type="scientific">Oxalobacter paraformigenes</name>
    <dbReference type="NCBI Taxonomy" id="556268"/>
    <lineage>
        <taxon>Bacteria</taxon>
        <taxon>Pseudomonadati</taxon>
        <taxon>Pseudomonadota</taxon>
        <taxon>Betaproteobacteria</taxon>
        <taxon>Burkholderiales</taxon>
        <taxon>Oxalobacteraceae</taxon>
        <taxon>Oxalobacter</taxon>
    </lineage>
</organism>
<dbReference type="InterPro" id="IPR055245">
    <property type="entry name" value="HTH_proteobacteria"/>
</dbReference>
<dbReference type="Pfam" id="PF14090">
    <property type="entry name" value="HTH_39"/>
    <property type="match status" value="1"/>
</dbReference>
<feature type="region of interest" description="Disordered" evidence="1">
    <location>
        <begin position="1"/>
        <end position="27"/>
    </location>
</feature>
<dbReference type="AlphaFoldDB" id="C3X4R6"/>
<dbReference type="Proteomes" id="UP000003973">
    <property type="component" value="Unassembled WGS sequence"/>
</dbReference>
<evidence type="ECO:0000313" key="3">
    <source>
        <dbReference type="EMBL" id="EEO28202.1"/>
    </source>
</evidence>
<dbReference type="RefSeq" id="WP_005877745.1">
    <property type="nucleotide sequence ID" value="NZ_CABMNL010000001.1"/>
</dbReference>
<reference evidence="3" key="1">
    <citation type="submission" date="2011-10" db="EMBL/GenBank/DDBJ databases">
        <title>The Genome Sequence of Oxalobacter formigenes HOxBLS.</title>
        <authorList>
            <consortium name="The Broad Institute Genome Sequencing Platform"/>
            <person name="Earl A."/>
            <person name="Ward D."/>
            <person name="Feldgarden M."/>
            <person name="Gevers D."/>
            <person name="Allison M.J."/>
            <person name="Humphrey S."/>
            <person name="Young S.K."/>
            <person name="Zeng Q."/>
            <person name="Gargeya S."/>
            <person name="Fitzgerald M."/>
            <person name="Haas B."/>
            <person name="Abouelleil A."/>
            <person name="Alvarado L."/>
            <person name="Arachchi H.M."/>
            <person name="Berlin A."/>
            <person name="Brown A."/>
            <person name="Chapman S.B."/>
            <person name="Chen Z."/>
            <person name="Dunbar C."/>
            <person name="Freedman E."/>
            <person name="Gearin G."/>
            <person name="Goldberg J."/>
            <person name="Griggs A."/>
            <person name="Gujja S."/>
            <person name="Heiman D."/>
            <person name="Howarth C."/>
            <person name="Larson L."/>
            <person name="Lui A."/>
            <person name="MacDonald P.J.P."/>
            <person name="Montmayeur A."/>
            <person name="Murphy C."/>
            <person name="Neiman D."/>
            <person name="Pearson M."/>
            <person name="Priest M."/>
            <person name="Roberts A."/>
            <person name="Saif S."/>
            <person name="Shea T."/>
            <person name="Shenoy N."/>
            <person name="Sisk P."/>
            <person name="Stolte C."/>
            <person name="Sykes S."/>
            <person name="Wortman J."/>
            <person name="Nusbaum C."/>
            <person name="Birren B."/>
        </authorList>
    </citation>
    <scope>NUCLEOTIDE SEQUENCE [LARGE SCALE GENOMIC DNA]</scope>
    <source>
        <strain evidence="3">HOxBLS</strain>
    </source>
</reference>
<comment type="caution">
    <text evidence="3">The sequence shown here is derived from an EMBL/GenBank/DDBJ whole genome shotgun (WGS) entry which is preliminary data.</text>
</comment>
<evidence type="ECO:0000259" key="2">
    <source>
        <dbReference type="Pfam" id="PF14090"/>
    </source>
</evidence>
<evidence type="ECO:0000313" key="4">
    <source>
        <dbReference type="Proteomes" id="UP000003973"/>
    </source>
</evidence>
<gene>
    <name evidence="3" type="ORF">OFAG_01355</name>
</gene>
<evidence type="ECO:0000256" key="1">
    <source>
        <dbReference type="SAM" id="MobiDB-lite"/>
    </source>
</evidence>
<feature type="domain" description="Winged helix-turn-helix" evidence="2">
    <location>
        <begin position="31"/>
        <end position="98"/>
    </location>
</feature>
<dbReference type="eggNOG" id="ENOG50339YW">
    <property type="taxonomic scope" value="Bacteria"/>
</dbReference>
<feature type="compositionally biased region" description="Basic residues" evidence="1">
    <location>
        <begin position="1"/>
        <end position="22"/>
    </location>
</feature>
<name>C3X4R6_9BURK</name>
<protein>
    <recommendedName>
        <fullName evidence="2">Winged helix-turn-helix domain-containing protein</fullName>
    </recommendedName>
</protein>
<accession>C3X4R6</accession>